<dbReference type="GO" id="GO:0006270">
    <property type="term" value="P:DNA replication initiation"/>
    <property type="evidence" value="ECO:0007669"/>
    <property type="project" value="TreeGrafter"/>
</dbReference>
<keyword evidence="7 12" id="KW-0862">Zinc</keyword>
<dbReference type="PANTHER" id="PTHR30580:SF0">
    <property type="entry name" value="PRIMOSOMAL PROTEIN N"/>
    <property type="match status" value="1"/>
</dbReference>
<dbReference type="Pfam" id="PF00271">
    <property type="entry name" value="Helicase_C"/>
    <property type="match status" value="1"/>
</dbReference>
<dbReference type="NCBIfam" id="NF004070">
    <property type="entry name" value="PRK05580.2-2"/>
    <property type="match status" value="1"/>
</dbReference>
<feature type="region of interest" description="Disordered" evidence="13">
    <location>
        <begin position="191"/>
        <end position="214"/>
    </location>
</feature>
<dbReference type="GO" id="GO:0003677">
    <property type="term" value="F:DNA binding"/>
    <property type="evidence" value="ECO:0007669"/>
    <property type="project" value="UniProtKB-UniRule"/>
</dbReference>
<reference evidence="15 16" key="1">
    <citation type="submission" date="2017-07" db="EMBL/GenBank/DDBJ databases">
        <authorList>
            <person name="Sun Z.S."/>
            <person name="Albrecht U."/>
            <person name="Echele G."/>
            <person name="Lee C.C."/>
        </authorList>
    </citation>
    <scope>NUCLEOTIDE SEQUENCE [LARGE SCALE GENOMIC DNA]</scope>
    <source>
        <strain evidence="15 16">CGMCC 1.12710</strain>
    </source>
</reference>
<dbReference type="PROSITE" id="PS51192">
    <property type="entry name" value="HELICASE_ATP_BIND_1"/>
    <property type="match status" value="1"/>
</dbReference>
<dbReference type="FunFam" id="3.40.50.300:FF:000489">
    <property type="entry name" value="Primosome assembly protein PriA"/>
    <property type="match status" value="1"/>
</dbReference>
<evidence type="ECO:0000256" key="1">
    <source>
        <dbReference type="ARBA" id="ARBA00022515"/>
    </source>
</evidence>
<feature type="binding site" evidence="12">
    <location>
        <position position="497"/>
    </location>
    <ligand>
        <name>Zn(2+)</name>
        <dbReference type="ChEBI" id="CHEBI:29105"/>
        <label>1</label>
    </ligand>
</feature>
<dbReference type="GO" id="GO:0016887">
    <property type="term" value="F:ATP hydrolysis activity"/>
    <property type="evidence" value="ECO:0007669"/>
    <property type="project" value="RHEA"/>
</dbReference>
<dbReference type="InterPro" id="IPR011545">
    <property type="entry name" value="DEAD/DEAH_box_helicase_dom"/>
</dbReference>
<sequence>MRANAETMRDTRTAADAPAPRDGGRVKVLFPLPLYKAYDYLAETSAGLAPGVWVRARFGPNRLVGVVWPAREDEEPAVEPAKLKPIEAALDAPPLAPAVMDFVDWVAAYTMFPRGSVLRLVMRSGDALAPPEGLVGYRPAGARPARMTPQREAVLAAAEGGVLSARALAAKAGASESVVRALAAAGALAPEPIDPDPPFPAPDPDRPGKALSPEQQAAARRLIDLIAREKPRPVLLDGVTGAGKTEVYLEAVAAALRAAPDAQALVMLPEIALTLPFLKRIAERFGAEPAAWHSDLGAAQRRRVWRRVLDGSARLVVGARSALFLPYRNLRLIVVDEEHEAAYKQEDGVIYQARDMAVARGALGRFPVVLASATPSLETVVNVDQGRYEMARLEARYGGARLPDIALVDMRREPPEPGRWLSPPLAQGVDEALAAGGQALLFLNRRGYAPLTICRRCGSRMKAPDSDTWLVEHRFENRLVCHHTGFSMPKPEACPVCNAVGALVACGPGVERVAEEAAERWPQARRAVLSSDAAGPAQIRAILDAMRDGEIDILIATQLVAKGHHFPNLVFVGVVDADMGLAGGDLRAAERTYQLLSQVAGRAGRAERPGRALLQSFSPDAPVLQALASGDRDLFLAAEAESRRLTGSPPYGRFAAILLRSRNEALLKEAAERHRAAVPRADGAEVWGPAPAPIYRLRGETRMRFLVKTRRDIDIQAYVRTWLKRARLPGAVRRVVDIDPYTFL</sequence>
<dbReference type="GO" id="GO:0005524">
    <property type="term" value="F:ATP binding"/>
    <property type="evidence" value="ECO:0007669"/>
    <property type="project" value="UniProtKB-UniRule"/>
</dbReference>
<dbReference type="InterPro" id="IPR041236">
    <property type="entry name" value="PriA_C"/>
</dbReference>
<dbReference type="GO" id="GO:0006302">
    <property type="term" value="P:double-strand break repair"/>
    <property type="evidence" value="ECO:0007669"/>
    <property type="project" value="InterPro"/>
</dbReference>
<feature type="binding site" evidence="12">
    <location>
        <position position="481"/>
    </location>
    <ligand>
        <name>Zn(2+)</name>
        <dbReference type="ChEBI" id="CHEBI:29105"/>
        <label>2</label>
    </ligand>
</feature>
<keyword evidence="1 12" id="KW-0639">Primosome</keyword>
<dbReference type="Pfam" id="PF00270">
    <property type="entry name" value="DEAD"/>
    <property type="match status" value="1"/>
</dbReference>
<feature type="binding site" evidence="12">
    <location>
        <position position="457"/>
    </location>
    <ligand>
        <name>Zn(2+)</name>
        <dbReference type="ChEBI" id="CHEBI:29105"/>
        <label>1</label>
    </ligand>
</feature>
<dbReference type="Gene3D" id="3.40.1440.60">
    <property type="entry name" value="PriA, 3(prime) DNA-binding domain"/>
    <property type="match status" value="1"/>
</dbReference>
<dbReference type="GO" id="GO:0043138">
    <property type="term" value="F:3'-5' DNA helicase activity"/>
    <property type="evidence" value="ECO:0007669"/>
    <property type="project" value="UniProtKB-EC"/>
</dbReference>
<keyword evidence="6 12" id="KW-0347">Helicase</keyword>
<evidence type="ECO:0000256" key="7">
    <source>
        <dbReference type="ARBA" id="ARBA00022833"/>
    </source>
</evidence>
<dbReference type="Pfam" id="PF17764">
    <property type="entry name" value="PriA_3primeBD"/>
    <property type="match status" value="1"/>
</dbReference>
<dbReference type="SMART" id="SM00490">
    <property type="entry name" value="HELICc"/>
    <property type="match status" value="1"/>
</dbReference>
<comment type="catalytic activity">
    <reaction evidence="12">
        <text>Couples ATP hydrolysis with the unwinding of duplex DNA by translocating in the 3'-5' direction.</text>
        <dbReference type="EC" id="5.6.2.4"/>
    </reaction>
</comment>
<comment type="cofactor">
    <cofactor evidence="12">
        <name>Zn(2+)</name>
        <dbReference type="ChEBI" id="CHEBI:29105"/>
    </cofactor>
    <text evidence="12">Binds 2 zinc ions per subunit.</text>
</comment>
<keyword evidence="9 12" id="KW-0238">DNA-binding</keyword>
<dbReference type="InterPro" id="IPR027417">
    <property type="entry name" value="P-loop_NTPase"/>
</dbReference>
<dbReference type="GO" id="GO:0006310">
    <property type="term" value="P:DNA recombination"/>
    <property type="evidence" value="ECO:0007669"/>
    <property type="project" value="InterPro"/>
</dbReference>
<keyword evidence="16" id="KW-1185">Reference proteome</keyword>
<evidence type="ECO:0000256" key="6">
    <source>
        <dbReference type="ARBA" id="ARBA00022806"/>
    </source>
</evidence>
<evidence type="ECO:0000313" key="16">
    <source>
        <dbReference type="Proteomes" id="UP000198346"/>
    </source>
</evidence>
<dbReference type="Gene3D" id="3.40.50.300">
    <property type="entry name" value="P-loop containing nucleotide triphosphate hydrolases"/>
    <property type="match status" value="2"/>
</dbReference>
<evidence type="ECO:0000256" key="4">
    <source>
        <dbReference type="ARBA" id="ARBA00022741"/>
    </source>
</evidence>
<dbReference type="NCBIfam" id="TIGR00595">
    <property type="entry name" value="priA"/>
    <property type="match status" value="1"/>
</dbReference>
<feature type="domain" description="Helicase ATP-binding" evidence="14">
    <location>
        <begin position="225"/>
        <end position="393"/>
    </location>
</feature>
<comment type="similarity">
    <text evidence="12">Belongs to the helicase family. PriA subfamily.</text>
</comment>
<evidence type="ECO:0000256" key="2">
    <source>
        <dbReference type="ARBA" id="ARBA00022705"/>
    </source>
</evidence>
<keyword evidence="5 12" id="KW-0378">Hydrolase</keyword>
<dbReference type="HAMAP" id="MF_00983">
    <property type="entry name" value="PriA"/>
    <property type="match status" value="1"/>
</dbReference>
<keyword evidence="2 12" id="KW-0235">DNA replication</keyword>
<dbReference type="Proteomes" id="UP000198346">
    <property type="component" value="Unassembled WGS sequence"/>
</dbReference>
<evidence type="ECO:0000313" key="15">
    <source>
        <dbReference type="EMBL" id="SNT73202.1"/>
    </source>
</evidence>
<keyword evidence="3 12" id="KW-0479">Metal-binding</keyword>
<evidence type="ECO:0000256" key="13">
    <source>
        <dbReference type="SAM" id="MobiDB-lite"/>
    </source>
</evidence>
<keyword evidence="4 12" id="KW-0547">Nucleotide-binding</keyword>
<dbReference type="Pfam" id="PF18074">
    <property type="entry name" value="PriA_C"/>
    <property type="match status" value="1"/>
</dbReference>
<dbReference type="InterPro" id="IPR041222">
    <property type="entry name" value="PriA_3primeBD"/>
</dbReference>
<dbReference type="InterPro" id="IPR042115">
    <property type="entry name" value="PriA_3primeBD_sf"/>
</dbReference>
<dbReference type="InterPro" id="IPR014001">
    <property type="entry name" value="Helicase_ATP-bd"/>
</dbReference>
<feature type="binding site" evidence="12">
    <location>
        <position position="494"/>
    </location>
    <ligand>
        <name>Zn(2+)</name>
        <dbReference type="ChEBI" id="CHEBI:29105"/>
        <label>1</label>
    </ligand>
</feature>
<proteinExistence type="inferred from homology"/>
<organism evidence="15 16">
    <name type="scientific">Amphiplicatus metriothermophilus</name>
    <dbReference type="NCBI Taxonomy" id="1519374"/>
    <lineage>
        <taxon>Bacteria</taxon>
        <taxon>Pseudomonadati</taxon>
        <taxon>Pseudomonadota</taxon>
        <taxon>Alphaproteobacteria</taxon>
        <taxon>Parvularculales</taxon>
        <taxon>Parvularculaceae</taxon>
        <taxon>Amphiplicatus</taxon>
    </lineage>
</organism>
<comment type="function">
    <text evidence="12">Initiates the restart of stalled replication forks, which reloads the replicative helicase on sites other than the origin of replication. Recognizes and binds to abandoned replication forks and remodels them to uncover a helicase loading site. Promotes assembly of the primosome at these replication forks.</text>
</comment>
<dbReference type="GO" id="GO:0006269">
    <property type="term" value="P:DNA replication, synthesis of primer"/>
    <property type="evidence" value="ECO:0007669"/>
    <property type="project" value="UniProtKB-KW"/>
</dbReference>
<dbReference type="EMBL" id="FZQA01000003">
    <property type="protein sequence ID" value="SNT73202.1"/>
    <property type="molecule type" value="Genomic_DNA"/>
</dbReference>
<dbReference type="EC" id="5.6.2.4" evidence="12"/>
<feature type="region of interest" description="Disordered" evidence="13">
    <location>
        <begin position="1"/>
        <end position="20"/>
    </location>
</feature>
<dbReference type="InterPro" id="IPR001650">
    <property type="entry name" value="Helicase_C-like"/>
</dbReference>
<comment type="caution">
    <text evidence="12">Lacks conserved residue(s) required for the propagation of feature annotation.</text>
</comment>
<keyword evidence="10 12" id="KW-0413">Isomerase</keyword>
<dbReference type="PANTHER" id="PTHR30580">
    <property type="entry name" value="PRIMOSOMAL PROTEIN N"/>
    <property type="match status" value="1"/>
</dbReference>
<evidence type="ECO:0000256" key="12">
    <source>
        <dbReference type="HAMAP-Rule" id="MF_00983"/>
    </source>
</evidence>
<dbReference type="GO" id="GO:0008270">
    <property type="term" value="F:zinc ion binding"/>
    <property type="evidence" value="ECO:0007669"/>
    <property type="project" value="UniProtKB-UniRule"/>
</dbReference>
<evidence type="ECO:0000256" key="9">
    <source>
        <dbReference type="ARBA" id="ARBA00023125"/>
    </source>
</evidence>
<dbReference type="InterPro" id="IPR005259">
    <property type="entry name" value="PriA"/>
</dbReference>
<comment type="subunit">
    <text evidence="12">Component of the replication restart primosome.</text>
</comment>
<name>A0A239PTE6_9PROT</name>
<protein>
    <recommendedName>
        <fullName evidence="12">Replication restart protein PriA</fullName>
    </recommendedName>
    <alternativeName>
        <fullName evidence="12">ATP-dependent DNA helicase PriA</fullName>
        <ecNumber evidence="12">5.6.2.4</ecNumber>
    </alternativeName>
    <alternativeName>
        <fullName evidence="12">DNA 3'-5' helicase PriA</fullName>
    </alternativeName>
</protein>
<evidence type="ECO:0000256" key="3">
    <source>
        <dbReference type="ARBA" id="ARBA00022723"/>
    </source>
</evidence>
<evidence type="ECO:0000256" key="10">
    <source>
        <dbReference type="ARBA" id="ARBA00023235"/>
    </source>
</evidence>
<dbReference type="SMART" id="SM00487">
    <property type="entry name" value="DEXDc"/>
    <property type="match status" value="1"/>
</dbReference>
<evidence type="ECO:0000256" key="11">
    <source>
        <dbReference type="ARBA" id="ARBA00048988"/>
    </source>
</evidence>
<accession>A0A239PTE6</accession>
<dbReference type="SUPFAM" id="SSF52540">
    <property type="entry name" value="P-loop containing nucleoside triphosphate hydrolases"/>
    <property type="match status" value="2"/>
</dbReference>
<evidence type="ECO:0000256" key="5">
    <source>
        <dbReference type="ARBA" id="ARBA00022801"/>
    </source>
</evidence>
<feature type="binding site" evidence="12">
    <location>
        <position position="454"/>
    </location>
    <ligand>
        <name>Zn(2+)</name>
        <dbReference type="ChEBI" id="CHEBI:29105"/>
        <label>1</label>
    </ligand>
</feature>
<keyword evidence="8 12" id="KW-0067">ATP-binding</keyword>
<evidence type="ECO:0000259" key="14">
    <source>
        <dbReference type="PROSITE" id="PS51192"/>
    </source>
</evidence>
<comment type="catalytic activity">
    <reaction evidence="11 12">
        <text>ATP + H2O = ADP + phosphate + H(+)</text>
        <dbReference type="Rhea" id="RHEA:13065"/>
        <dbReference type="ChEBI" id="CHEBI:15377"/>
        <dbReference type="ChEBI" id="CHEBI:15378"/>
        <dbReference type="ChEBI" id="CHEBI:30616"/>
        <dbReference type="ChEBI" id="CHEBI:43474"/>
        <dbReference type="ChEBI" id="CHEBI:456216"/>
        <dbReference type="EC" id="5.6.2.4"/>
    </reaction>
</comment>
<dbReference type="GO" id="GO:1990077">
    <property type="term" value="C:primosome complex"/>
    <property type="evidence" value="ECO:0007669"/>
    <property type="project" value="UniProtKB-UniRule"/>
</dbReference>
<dbReference type="AlphaFoldDB" id="A0A239PTE6"/>
<gene>
    <name evidence="12" type="primary">priA</name>
    <name evidence="15" type="ORF">SAMN06297382_1600</name>
</gene>
<evidence type="ECO:0000256" key="8">
    <source>
        <dbReference type="ARBA" id="ARBA00022840"/>
    </source>
</evidence>